<gene>
    <name evidence="6" type="ORF">SA87_01840</name>
</gene>
<feature type="region of interest" description="Disordered" evidence="3">
    <location>
        <begin position="34"/>
        <end position="121"/>
    </location>
</feature>
<dbReference type="GO" id="GO:0005975">
    <property type="term" value="P:carbohydrate metabolic process"/>
    <property type="evidence" value="ECO:0007669"/>
    <property type="project" value="InterPro"/>
</dbReference>
<dbReference type="PANTHER" id="PTHR34216:SF3">
    <property type="entry name" value="POLY-BETA-1,6-N-ACETYL-D-GLUCOSAMINE N-DEACETYLASE"/>
    <property type="match status" value="1"/>
</dbReference>
<dbReference type="PANTHER" id="PTHR34216">
    <property type="match status" value="1"/>
</dbReference>
<evidence type="ECO:0000313" key="7">
    <source>
        <dbReference type="Proteomes" id="UP000243024"/>
    </source>
</evidence>
<sequence length="437" mass="47132">MRSPAAPFLRRIVAGGIAASLAILLLAACSPNAGISPPPASKGAAKETVAPGPNGAAGRSSASSGAAAPTGDPVGTAAGERSAPPSSGNGPAAAAPDRSADPPTENPAGTPAGTPAGAAASRVPYDGPIEHLFFHPLIVYPERAFTGDRLAKGYDDYFVTVPEFKKILASLYERGYLLVDIFDVLDVREDGTVARKTLRLPEGKKPLILSVDDLNYYPYMVRRGNAVRLVLDEEGNVAAASIDRDGRPVVSRDDEIVPIVDRFVSEHPDFSLDGAKGILNLTGYEGILGYRTQNPARPEAEAERQAALRVVERLKATGWRFASHSYGHPDVAKISLERLKEDTRKWKTEVEPLVGPTPLYVYPFGSHVPPSDAKFRWLQSQGFHVFFGVGPKPYLRMEQDWAFMDRRHIDGIALKTQKDLLRPLFDADAVLDPARPR</sequence>
<feature type="chain" id="PRO_5039289572" description="NodB homology domain-containing protein" evidence="4">
    <location>
        <begin position="34"/>
        <end position="437"/>
    </location>
</feature>
<dbReference type="InterPro" id="IPR002509">
    <property type="entry name" value="NODB_dom"/>
</dbReference>
<keyword evidence="7" id="KW-1185">Reference proteome</keyword>
<evidence type="ECO:0000256" key="2">
    <source>
        <dbReference type="ARBA" id="ARBA00022729"/>
    </source>
</evidence>
<feature type="compositionally biased region" description="Low complexity" evidence="3">
    <location>
        <begin position="82"/>
        <end position="120"/>
    </location>
</feature>
<dbReference type="RefSeq" id="WP_082910484.1">
    <property type="nucleotide sequence ID" value="NZ_CBCSAS010000055.1"/>
</dbReference>
<dbReference type="AlphaFoldDB" id="A0A179IP78"/>
<evidence type="ECO:0000256" key="3">
    <source>
        <dbReference type="SAM" id="MobiDB-lite"/>
    </source>
</evidence>
<dbReference type="Gene3D" id="3.20.20.370">
    <property type="entry name" value="Glycoside hydrolase/deacetylase"/>
    <property type="match status" value="1"/>
</dbReference>
<dbReference type="STRING" id="1484.SA87_01840"/>
<dbReference type="OrthoDB" id="3722973at2"/>
<reference evidence="6 7" key="1">
    <citation type="submission" date="2015-09" db="EMBL/GenBank/DDBJ databases">
        <title>Draft genome sequence of Hydrogenibacillus schlegelii DSM 2000.</title>
        <authorList>
            <person name="Hemp J."/>
        </authorList>
    </citation>
    <scope>NUCLEOTIDE SEQUENCE [LARGE SCALE GENOMIC DNA]</scope>
    <source>
        <strain evidence="6 7">MA 48</strain>
    </source>
</reference>
<feature type="compositionally biased region" description="Low complexity" evidence="3">
    <location>
        <begin position="50"/>
        <end position="69"/>
    </location>
</feature>
<dbReference type="EMBL" id="JXBB01000015">
    <property type="protein sequence ID" value="OAR04486.1"/>
    <property type="molecule type" value="Genomic_DNA"/>
</dbReference>
<dbReference type="Pfam" id="PF01522">
    <property type="entry name" value="Polysacc_deac_1"/>
    <property type="match status" value="1"/>
</dbReference>
<evidence type="ECO:0000313" key="6">
    <source>
        <dbReference type="EMBL" id="OAR04486.1"/>
    </source>
</evidence>
<keyword evidence="2 4" id="KW-0732">Signal</keyword>
<organism evidence="6 7">
    <name type="scientific">Hydrogenibacillus schlegelii</name>
    <name type="common">Bacillus schlegelii</name>
    <dbReference type="NCBI Taxonomy" id="1484"/>
    <lineage>
        <taxon>Bacteria</taxon>
        <taxon>Bacillati</taxon>
        <taxon>Bacillota</taxon>
        <taxon>Bacilli</taxon>
        <taxon>Bacillales</taxon>
        <taxon>Bacillales Family X. Incertae Sedis</taxon>
        <taxon>Hydrogenibacillus</taxon>
    </lineage>
</organism>
<protein>
    <recommendedName>
        <fullName evidence="5">NodB homology domain-containing protein</fullName>
    </recommendedName>
</protein>
<evidence type="ECO:0000259" key="5">
    <source>
        <dbReference type="Pfam" id="PF01522"/>
    </source>
</evidence>
<comment type="caution">
    <text evidence="6">The sequence shown here is derived from an EMBL/GenBank/DDBJ whole genome shotgun (WGS) entry which is preliminary data.</text>
</comment>
<accession>A0A179IP78</accession>
<feature type="signal peptide" evidence="4">
    <location>
        <begin position="1"/>
        <end position="33"/>
    </location>
</feature>
<dbReference type="SUPFAM" id="SSF88713">
    <property type="entry name" value="Glycoside hydrolase/deacetylase"/>
    <property type="match status" value="1"/>
</dbReference>
<feature type="domain" description="NodB homology" evidence="5">
    <location>
        <begin position="309"/>
        <end position="367"/>
    </location>
</feature>
<evidence type="ECO:0000256" key="4">
    <source>
        <dbReference type="SAM" id="SignalP"/>
    </source>
</evidence>
<evidence type="ECO:0000256" key="1">
    <source>
        <dbReference type="ARBA" id="ARBA00004613"/>
    </source>
</evidence>
<dbReference type="InterPro" id="IPR051398">
    <property type="entry name" value="Polysacch_Deacetylase"/>
</dbReference>
<comment type="subcellular location">
    <subcellularLocation>
        <location evidence="1">Secreted</location>
    </subcellularLocation>
</comment>
<dbReference type="Proteomes" id="UP000243024">
    <property type="component" value="Unassembled WGS sequence"/>
</dbReference>
<name>A0A179IP78_HYDSH</name>
<dbReference type="GO" id="GO:0016810">
    <property type="term" value="F:hydrolase activity, acting on carbon-nitrogen (but not peptide) bonds"/>
    <property type="evidence" value="ECO:0007669"/>
    <property type="project" value="InterPro"/>
</dbReference>
<proteinExistence type="predicted"/>
<dbReference type="PROSITE" id="PS51257">
    <property type="entry name" value="PROKAR_LIPOPROTEIN"/>
    <property type="match status" value="1"/>
</dbReference>
<dbReference type="GO" id="GO:0005576">
    <property type="term" value="C:extracellular region"/>
    <property type="evidence" value="ECO:0007669"/>
    <property type="project" value="UniProtKB-SubCell"/>
</dbReference>
<dbReference type="InterPro" id="IPR011330">
    <property type="entry name" value="Glyco_hydro/deAcase_b/a-brl"/>
</dbReference>